<feature type="compositionally biased region" description="Basic residues" evidence="7">
    <location>
        <begin position="1"/>
        <end position="16"/>
    </location>
</feature>
<sequence length="659" mass="70990">MVKKKGKSGRTTLKQKYKIDRKVKEHKRQQRKDAKKNPHLHKKKDPGIPNSIPFKAEVLAEIEYAKKRAEEHKQAQKDKRKLELARRRGLLPPEATMESLAEKAAATQAAFMETDDANAAGDDAGMEAKERRHGEQSRRAYLRELRKVVDHSDVVLQVLDARDPLGSRASAVEEAVLSRPGKKLVLVLNKVDLVPKEVVAQWLKVLREDHPTVAFKASTQGGGGSRQQVGGDANKAGAAALSRSGSIGAEALMNILKNYCRSLDIKTAITVGIIGYPNVGKSSLINSLKRSKAVGVSPTPGFTKAMQEVQLDKLVKLLDCPGVVFDDADGSAVLLRNCVDCESMPNPDAAVEAVLQRCKPEQLMQVYEIARFDPADVAGFLALVARKFGKLLKGGTPDRSAAARQVLRDWNSGKVPYYTLPPEATADAAAARSAAASGDAQIVDSFGPAFDPLALEAIDQEMMEALPSSQPSGFLALRSGGVSAGRWSAATRSEAGDDMDEASGNEEDDDEEESDDDSDDPIKMLAKRQAQGGSDDDSDDNDAPPRAATQQQPTKAAKAADKAQKSAALAEQRAEKKAEKKAAPTTQLGALLAEERRLNPQVNQEKKRAAKANKKQAKRQATRQSADPNQPYNFAQDYYGGKGEGGADGAATLSDDDDL</sequence>
<evidence type="ECO:0000313" key="10">
    <source>
        <dbReference type="Proteomes" id="UP000664859"/>
    </source>
</evidence>
<feature type="compositionally biased region" description="Basic residues" evidence="7">
    <location>
        <begin position="608"/>
        <end position="621"/>
    </location>
</feature>
<dbReference type="PANTHER" id="PTHR11089:SF30">
    <property type="entry name" value="GUANINE NUCLEOTIDE-BINDING PROTEIN-LIKE 3 HOMOLOG"/>
    <property type="match status" value="1"/>
</dbReference>
<dbReference type="AlphaFoldDB" id="A0A836CE27"/>
<feature type="domain" description="CP-type G" evidence="8">
    <location>
        <begin position="142"/>
        <end position="326"/>
    </location>
</feature>
<gene>
    <name evidence="9" type="ORF">JKP88DRAFT_263846</name>
</gene>
<dbReference type="Gene3D" id="3.40.50.300">
    <property type="entry name" value="P-loop containing nucleotide triphosphate hydrolases"/>
    <property type="match status" value="1"/>
</dbReference>
<dbReference type="OrthoDB" id="10266128at2759"/>
<feature type="compositionally biased region" description="Acidic residues" evidence="7">
    <location>
        <begin position="496"/>
        <end position="519"/>
    </location>
</feature>
<keyword evidence="4" id="KW-0342">GTP-binding</keyword>
<evidence type="ECO:0000256" key="4">
    <source>
        <dbReference type="ARBA" id="ARBA00023134"/>
    </source>
</evidence>
<evidence type="ECO:0000256" key="2">
    <source>
        <dbReference type="ARBA" id="ARBA00022741"/>
    </source>
</evidence>
<evidence type="ECO:0000256" key="7">
    <source>
        <dbReference type="SAM" id="MobiDB-lite"/>
    </source>
</evidence>
<keyword evidence="2" id="KW-0547">Nucleotide-binding</keyword>
<name>A0A836CE27_9STRA</name>
<dbReference type="CDD" id="cd04178">
    <property type="entry name" value="Nucleostemin_like"/>
    <property type="match status" value="1"/>
</dbReference>
<comment type="caution">
    <text evidence="9">The sequence shown here is derived from an EMBL/GenBank/DDBJ whole genome shotgun (WGS) entry which is preliminary data.</text>
</comment>
<keyword evidence="5" id="KW-0539">Nucleus</keyword>
<dbReference type="InterPro" id="IPR014813">
    <property type="entry name" value="Gnl3_N_dom"/>
</dbReference>
<dbReference type="InterPro" id="IPR027417">
    <property type="entry name" value="P-loop_NTPase"/>
</dbReference>
<proteinExistence type="predicted"/>
<dbReference type="PRINTS" id="PR00326">
    <property type="entry name" value="GTP1OBG"/>
</dbReference>
<dbReference type="SUPFAM" id="SSF52540">
    <property type="entry name" value="P-loop containing nucleoside triphosphate hydrolases"/>
    <property type="match status" value="1"/>
</dbReference>
<accession>A0A836CE27</accession>
<dbReference type="Pfam" id="PF01926">
    <property type="entry name" value="MMR_HSR1"/>
    <property type="match status" value="1"/>
</dbReference>
<feature type="region of interest" description="Disordered" evidence="7">
    <location>
        <begin position="487"/>
        <end position="659"/>
    </location>
</feature>
<dbReference type="FunFam" id="3.40.50.300:FF:000571">
    <property type="entry name" value="Guanine nucleotide-binding protein-like NSN1"/>
    <property type="match status" value="1"/>
</dbReference>
<dbReference type="InterPro" id="IPR050755">
    <property type="entry name" value="TRAFAC_YlqF/YawG_RiboMat"/>
</dbReference>
<evidence type="ECO:0000256" key="5">
    <source>
        <dbReference type="ARBA" id="ARBA00023242"/>
    </source>
</evidence>
<keyword evidence="10" id="KW-1185">Reference proteome</keyword>
<reference evidence="9" key="1">
    <citation type="submission" date="2021-02" db="EMBL/GenBank/DDBJ databases">
        <title>First Annotated Genome of the Yellow-green Alga Tribonema minus.</title>
        <authorList>
            <person name="Mahan K.M."/>
        </authorList>
    </citation>
    <scope>NUCLEOTIDE SEQUENCE</scope>
    <source>
        <strain evidence="9">UTEX B ZZ1240</strain>
    </source>
</reference>
<feature type="compositionally biased region" description="Basic and acidic residues" evidence="7">
    <location>
        <begin position="572"/>
        <end position="582"/>
    </location>
</feature>
<dbReference type="Gene3D" id="1.10.1580.10">
    <property type="match status" value="1"/>
</dbReference>
<dbReference type="EMBL" id="JAFCMP010000379">
    <property type="protein sequence ID" value="KAG5180566.1"/>
    <property type="molecule type" value="Genomic_DNA"/>
</dbReference>
<dbReference type="Pfam" id="PF08701">
    <property type="entry name" value="GN3L_Grn1"/>
    <property type="match status" value="1"/>
</dbReference>
<dbReference type="GO" id="GO:0005730">
    <property type="term" value="C:nucleolus"/>
    <property type="evidence" value="ECO:0007669"/>
    <property type="project" value="UniProtKB-SubCell"/>
</dbReference>
<dbReference type="InterPro" id="IPR006073">
    <property type="entry name" value="GTP-bd"/>
</dbReference>
<dbReference type="PANTHER" id="PTHR11089">
    <property type="entry name" value="GTP-BINDING PROTEIN-RELATED"/>
    <property type="match status" value="1"/>
</dbReference>
<dbReference type="GO" id="GO:0005525">
    <property type="term" value="F:GTP binding"/>
    <property type="evidence" value="ECO:0007669"/>
    <property type="project" value="UniProtKB-KW"/>
</dbReference>
<dbReference type="InterPro" id="IPR023179">
    <property type="entry name" value="GTP-bd_ortho_bundle_sf"/>
</dbReference>
<dbReference type="Proteomes" id="UP000664859">
    <property type="component" value="Unassembled WGS sequence"/>
</dbReference>
<evidence type="ECO:0000256" key="6">
    <source>
        <dbReference type="SAM" id="Coils"/>
    </source>
</evidence>
<evidence type="ECO:0000256" key="3">
    <source>
        <dbReference type="ARBA" id="ARBA00023054"/>
    </source>
</evidence>
<feature type="compositionally biased region" description="Low complexity" evidence="7">
    <location>
        <begin position="544"/>
        <end position="557"/>
    </location>
</feature>
<dbReference type="InterPro" id="IPR030378">
    <property type="entry name" value="G_CP_dom"/>
</dbReference>
<comment type="subcellular location">
    <subcellularLocation>
        <location evidence="1">Nucleus</location>
        <location evidence="1">Nucleolus</location>
    </subcellularLocation>
</comment>
<dbReference type="GO" id="GO:0050793">
    <property type="term" value="P:regulation of developmental process"/>
    <property type="evidence" value="ECO:0007669"/>
    <property type="project" value="UniProtKB-ARBA"/>
</dbReference>
<dbReference type="GO" id="GO:0051239">
    <property type="term" value="P:regulation of multicellular organismal process"/>
    <property type="evidence" value="ECO:0007669"/>
    <property type="project" value="UniProtKB-ARBA"/>
</dbReference>
<dbReference type="PROSITE" id="PS51721">
    <property type="entry name" value="G_CP"/>
    <property type="match status" value="1"/>
</dbReference>
<feature type="coiled-coil region" evidence="6">
    <location>
        <begin position="55"/>
        <end position="85"/>
    </location>
</feature>
<evidence type="ECO:0000313" key="9">
    <source>
        <dbReference type="EMBL" id="KAG5180566.1"/>
    </source>
</evidence>
<feature type="region of interest" description="Disordered" evidence="7">
    <location>
        <begin position="1"/>
        <end position="52"/>
    </location>
</feature>
<evidence type="ECO:0000256" key="1">
    <source>
        <dbReference type="ARBA" id="ARBA00004604"/>
    </source>
</evidence>
<evidence type="ECO:0000259" key="8">
    <source>
        <dbReference type="PROSITE" id="PS51721"/>
    </source>
</evidence>
<protein>
    <submittedName>
        <fullName evidence="9">Nug1, nuclear ribosome-associated GTPase</fullName>
    </submittedName>
</protein>
<organism evidence="9 10">
    <name type="scientific">Tribonema minus</name>
    <dbReference type="NCBI Taxonomy" id="303371"/>
    <lineage>
        <taxon>Eukaryota</taxon>
        <taxon>Sar</taxon>
        <taxon>Stramenopiles</taxon>
        <taxon>Ochrophyta</taxon>
        <taxon>PX clade</taxon>
        <taxon>Xanthophyceae</taxon>
        <taxon>Tribonematales</taxon>
        <taxon>Tribonemataceae</taxon>
        <taxon>Tribonema</taxon>
    </lineage>
</organism>
<keyword evidence="3 6" id="KW-0175">Coiled coil</keyword>
<dbReference type="FunFam" id="1.10.1580.10:FF:000002">
    <property type="entry name" value="Guanine nucleotide-binding protein-like 3 (nucleolar)-like"/>
    <property type="match status" value="1"/>
</dbReference>